<keyword evidence="3" id="KW-1185">Reference proteome</keyword>
<evidence type="ECO:0000259" key="1">
    <source>
        <dbReference type="SMART" id="SM00394"/>
    </source>
</evidence>
<dbReference type="Proteomes" id="UP001152562">
    <property type="component" value="Unassembled WGS sequence"/>
</dbReference>
<dbReference type="Gene3D" id="1.20.890.10">
    <property type="entry name" value="cAMP-dependent protein kinase regulatory subunit, dimerization-anchoring domain"/>
    <property type="match status" value="1"/>
</dbReference>
<dbReference type="AlphaFoldDB" id="A0A9P0T7H1"/>
<feature type="domain" description="RIIa" evidence="1">
    <location>
        <begin position="16"/>
        <end position="53"/>
    </location>
</feature>
<name>A0A9P0T7H1_PIEBR</name>
<evidence type="ECO:0000313" key="2">
    <source>
        <dbReference type="EMBL" id="CAH4020877.1"/>
    </source>
</evidence>
<evidence type="ECO:0000313" key="3">
    <source>
        <dbReference type="Proteomes" id="UP001152562"/>
    </source>
</evidence>
<dbReference type="CDD" id="cd12084">
    <property type="entry name" value="DD_RII_PKA-like"/>
    <property type="match status" value="1"/>
</dbReference>
<dbReference type="Pfam" id="PF02197">
    <property type="entry name" value="RIIa"/>
    <property type="match status" value="1"/>
</dbReference>
<dbReference type="OrthoDB" id="26525at2759"/>
<organism evidence="2 3">
    <name type="scientific">Pieris brassicae</name>
    <name type="common">White butterfly</name>
    <name type="synonym">Large white butterfly</name>
    <dbReference type="NCBI Taxonomy" id="7116"/>
    <lineage>
        <taxon>Eukaryota</taxon>
        <taxon>Metazoa</taxon>
        <taxon>Ecdysozoa</taxon>
        <taxon>Arthropoda</taxon>
        <taxon>Hexapoda</taxon>
        <taxon>Insecta</taxon>
        <taxon>Pterygota</taxon>
        <taxon>Neoptera</taxon>
        <taxon>Endopterygota</taxon>
        <taxon>Lepidoptera</taxon>
        <taxon>Glossata</taxon>
        <taxon>Ditrysia</taxon>
        <taxon>Papilionoidea</taxon>
        <taxon>Pieridae</taxon>
        <taxon>Pierinae</taxon>
        <taxon>Pieris</taxon>
    </lineage>
</organism>
<comment type="caution">
    <text evidence="2">The sequence shown here is derived from an EMBL/GenBank/DDBJ whole genome shotgun (WGS) entry which is preliminary data.</text>
</comment>
<reference evidence="2" key="1">
    <citation type="submission" date="2022-05" db="EMBL/GenBank/DDBJ databases">
        <authorList>
            <person name="Okamura Y."/>
        </authorList>
    </citation>
    <scope>NUCLEOTIDE SEQUENCE</scope>
</reference>
<dbReference type="SUPFAM" id="SSF47391">
    <property type="entry name" value="Dimerization-anchoring domain of cAMP-dependent PK regulatory subunit"/>
    <property type="match status" value="1"/>
</dbReference>
<dbReference type="InterPro" id="IPR003117">
    <property type="entry name" value="cAMP_dep_PK_reg_su_I/II_a/b"/>
</dbReference>
<dbReference type="EMBL" id="CALOZG010000004">
    <property type="protein sequence ID" value="CAH4020877.1"/>
    <property type="molecule type" value="Genomic_DNA"/>
</dbReference>
<accession>A0A9P0T7H1</accession>
<sequence length="225" mass="25026">MQNTLNENPGQISPPVGLQELMSDITREVLRAQPQNIYSFIANYLETLLEVRNNISIAADICNNLNESCYQTELIEELRNIGLIDEDVDKAADIIKDFLETDKVRETNLFLQILRKTSTQESQLAAIQNAVQKAFRKHRLNQSKINSCQKNAACDTASSTSLAGSYIELPRHVPYSAHDNLSIIAEGNTASFDTENISDICVDEFDSGSDSLTLSKNVTFSLAYS</sequence>
<protein>
    <recommendedName>
        <fullName evidence="1">RIIa domain-containing protein</fullName>
    </recommendedName>
</protein>
<gene>
    <name evidence="2" type="ORF">PIBRA_LOCUS3818</name>
</gene>
<dbReference type="SMART" id="SM00394">
    <property type="entry name" value="RIIa"/>
    <property type="match status" value="1"/>
</dbReference>
<proteinExistence type="predicted"/>